<name>A0ABQ2RAF6_9ACTN</name>
<keyword evidence="2" id="KW-0813">Transport</keyword>
<feature type="transmembrane region" description="Helical" evidence="7">
    <location>
        <begin position="374"/>
        <end position="393"/>
    </location>
</feature>
<evidence type="ECO:0000256" key="4">
    <source>
        <dbReference type="ARBA" id="ARBA00022989"/>
    </source>
</evidence>
<feature type="transmembrane region" description="Helical" evidence="7">
    <location>
        <begin position="311"/>
        <end position="333"/>
    </location>
</feature>
<dbReference type="PANTHER" id="PTHR32468:SF0">
    <property type="entry name" value="K(+)_H(+) ANTIPORTER 1"/>
    <property type="match status" value="1"/>
</dbReference>
<reference evidence="10" key="1">
    <citation type="journal article" date="2019" name="Int. J. Syst. Evol. Microbiol.">
        <title>The Global Catalogue of Microorganisms (GCM) 10K type strain sequencing project: providing services to taxonomists for standard genome sequencing and annotation.</title>
        <authorList>
            <consortium name="The Broad Institute Genomics Platform"/>
            <consortium name="The Broad Institute Genome Sequencing Center for Infectious Disease"/>
            <person name="Wu L."/>
            <person name="Ma J."/>
        </authorList>
    </citation>
    <scope>NUCLEOTIDE SEQUENCE [LARGE SCALE GENOMIC DNA]</scope>
    <source>
        <strain evidence="10">JCM 3115</strain>
    </source>
</reference>
<keyword evidence="4 7" id="KW-1133">Transmembrane helix</keyword>
<dbReference type="Proteomes" id="UP000611554">
    <property type="component" value="Unassembled WGS sequence"/>
</dbReference>
<dbReference type="InterPro" id="IPR038770">
    <property type="entry name" value="Na+/solute_symporter_sf"/>
</dbReference>
<evidence type="ECO:0000313" key="10">
    <source>
        <dbReference type="Proteomes" id="UP000611554"/>
    </source>
</evidence>
<proteinExistence type="predicted"/>
<feature type="transmembrane region" description="Helical" evidence="7">
    <location>
        <begin position="6"/>
        <end position="28"/>
    </location>
</feature>
<feature type="transmembrane region" description="Helical" evidence="7">
    <location>
        <begin position="132"/>
        <end position="152"/>
    </location>
</feature>
<dbReference type="PANTHER" id="PTHR32468">
    <property type="entry name" value="CATION/H + ANTIPORTER"/>
    <property type="match status" value="1"/>
</dbReference>
<evidence type="ECO:0000256" key="7">
    <source>
        <dbReference type="SAM" id="Phobius"/>
    </source>
</evidence>
<feature type="transmembrane region" description="Helical" evidence="7">
    <location>
        <begin position="164"/>
        <end position="187"/>
    </location>
</feature>
<evidence type="ECO:0000256" key="5">
    <source>
        <dbReference type="ARBA" id="ARBA00023065"/>
    </source>
</evidence>
<feature type="domain" description="Cation/H+ exchanger transmembrane" evidence="8">
    <location>
        <begin position="19"/>
        <end position="394"/>
    </location>
</feature>
<dbReference type="InterPro" id="IPR050794">
    <property type="entry name" value="CPA2_transporter"/>
</dbReference>
<comment type="caution">
    <text evidence="9">The sequence shown here is derived from an EMBL/GenBank/DDBJ whole genome shotgun (WGS) entry which is preliminary data.</text>
</comment>
<keyword evidence="3 7" id="KW-0812">Transmembrane</keyword>
<evidence type="ECO:0000259" key="8">
    <source>
        <dbReference type="Pfam" id="PF00999"/>
    </source>
</evidence>
<feature type="transmembrane region" description="Helical" evidence="7">
    <location>
        <begin position="35"/>
        <end position="54"/>
    </location>
</feature>
<dbReference type="Pfam" id="PF00999">
    <property type="entry name" value="Na_H_Exchanger"/>
    <property type="match status" value="1"/>
</dbReference>
<protein>
    <recommendedName>
        <fullName evidence="8">Cation/H+ exchanger transmembrane domain-containing protein</fullName>
    </recommendedName>
</protein>
<feature type="transmembrane region" description="Helical" evidence="7">
    <location>
        <begin position="232"/>
        <end position="261"/>
    </location>
</feature>
<comment type="subcellular location">
    <subcellularLocation>
        <location evidence="1">Membrane</location>
        <topology evidence="1">Multi-pass membrane protein</topology>
    </subcellularLocation>
</comment>
<accession>A0ABQ2RAF6</accession>
<evidence type="ECO:0000256" key="6">
    <source>
        <dbReference type="ARBA" id="ARBA00023136"/>
    </source>
</evidence>
<evidence type="ECO:0000256" key="3">
    <source>
        <dbReference type="ARBA" id="ARBA00022692"/>
    </source>
</evidence>
<dbReference type="Gene3D" id="1.20.1530.20">
    <property type="match status" value="1"/>
</dbReference>
<keyword evidence="10" id="KW-1185">Reference proteome</keyword>
<organism evidence="9 10">
    <name type="scientific">Streptosporangium pseudovulgare</name>
    <dbReference type="NCBI Taxonomy" id="35765"/>
    <lineage>
        <taxon>Bacteria</taxon>
        <taxon>Bacillati</taxon>
        <taxon>Actinomycetota</taxon>
        <taxon>Actinomycetes</taxon>
        <taxon>Streptosporangiales</taxon>
        <taxon>Streptosporangiaceae</taxon>
        <taxon>Streptosporangium</taxon>
    </lineage>
</organism>
<sequence length="417" mass="43430">MSPEQVAALLLGVAVVIIATRLAGTLVARLGQPPVIGEILAGILLGPTLFHGAVTDALFPADIRSHLGALANIGVMVFMFLVGLELDHALLRGTGRLAVSVSLSSILLPLGLGALLGLYLLESHPNPHRLGFALFMGAAMAVTAFPVLARILTDRGMHRTATGGLALTCAAVDDVLAWSLLAVVVAVTGADTGQWHAVLVLPYVALMFWVVRPLLRRLAAAHRRTGHLSPGMLATVLAGLMLSGCVTEWIGLHFIFGAFLFGVVMPREGADRLREEISDRVGQVSTVLLLPIFFVVSGLKVDLSAVGAPGLTELALILLVAVGGKFAGAFTAARLNGLPPHQSATLATLLNTRGLTELVILSAGLQLGLLDTGLYSLMVVMALVTTAMAGPLLQLLRPGRTPVAAGVREAELRSSST</sequence>
<feature type="transmembrane region" description="Helical" evidence="7">
    <location>
        <begin position="98"/>
        <end position="120"/>
    </location>
</feature>
<dbReference type="RefSeq" id="WP_189249536.1">
    <property type="nucleotide sequence ID" value="NZ_BMQJ01000016.1"/>
</dbReference>
<evidence type="ECO:0000313" key="9">
    <source>
        <dbReference type="EMBL" id="GGQ19256.1"/>
    </source>
</evidence>
<keyword evidence="5" id="KW-0406">Ion transport</keyword>
<dbReference type="EMBL" id="BMQJ01000016">
    <property type="protein sequence ID" value="GGQ19256.1"/>
    <property type="molecule type" value="Genomic_DNA"/>
</dbReference>
<gene>
    <name evidence="9" type="ORF">GCM10010140_56950</name>
</gene>
<dbReference type="InterPro" id="IPR006153">
    <property type="entry name" value="Cation/H_exchanger_TM"/>
</dbReference>
<feature type="transmembrane region" description="Helical" evidence="7">
    <location>
        <begin position="193"/>
        <end position="211"/>
    </location>
</feature>
<feature type="transmembrane region" description="Helical" evidence="7">
    <location>
        <begin position="66"/>
        <end position="86"/>
    </location>
</feature>
<evidence type="ECO:0000256" key="2">
    <source>
        <dbReference type="ARBA" id="ARBA00022448"/>
    </source>
</evidence>
<feature type="transmembrane region" description="Helical" evidence="7">
    <location>
        <begin position="281"/>
        <end position="299"/>
    </location>
</feature>
<evidence type="ECO:0000256" key="1">
    <source>
        <dbReference type="ARBA" id="ARBA00004141"/>
    </source>
</evidence>
<keyword evidence="6 7" id="KW-0472">Membrane</keyword>